<dbReference type="Pfam" id="PF00069">
    <property type="entry name" value="Pkinase"/>
    <property type="match status" value="1"/>
</dbReference>
<dbReference type="PANTHER" id="PTHR22967">
    <property type="entry name" value="SERINE/THREONINE PROTEIN KINASE"/>
    <property type="match status" value="1"/>
</dbReference>
<evidence type="ECO:0000256" key="5">
    <source>
        <dbReference type="ARBA" id="ARBA00022553"/>
    </source>
</evidence>
<feature type="compositionally biased region" description="Polar residues" evidence="14">
    <location>
        <begin position="526"/>
        <end position="559"/>
    </location>
</feature>
<feature type="region of interest" description="Disordered" evidence="14">
    <location>
        <begin position="473"/>
        <end position="609"/>
    </location>
</feature>
<evidence type="ECO:0000256" key="12">
    <source>
        <dbReference type="ARBA" id="ARBA00048679"/>
    </source>
</evidence>
<dbReference type="OMA" id="QEFNYVQ"/>
<dbReference type="OrthoDB" id="2018507at2759"/>
<feature type="compositionally biased region" description="Basic residues" evidence="14">
    <location>
        <begin position="507"/>
        <end position="517"/>
    </location>
</feature>
<evidence type="ECO:0000313" key="17">
    <source>
        <dbReference type="Proteomes" id="UP000190831"/>
    </source>
</evidence>
<dbReference type="GO" id="GO:0005524">
    <property type="term" value="F:ATP binding"/>
    <property type="evidence" value="ECO:0007669"/>
    <property type="project" value="UniProtKB-KW"/>
</dbReference>
<evidence type="ECO:0000256" key="7">
    <source>
        <dbReference type="ARBA" id="ARBA00022741"/>
    </source>
</evidence>
<comment type="catalytic activity">
    <reaction evidence="11">
        <text>L-threonyl-[protein] + ATP = O-phospho-L-threonyl-[protein] + ADP + H(+)</text>
        <dbReference type="Rhea" id="RHEA:46608"/>
        <dbReference type="Rhea" id="RHEA-COMP:11060"/>
        <dbReference type="Rhea" id="RHEA-COMP:11605"/>
        <dbReference type="ChEBI" id="CHEBI:15378"/>
        <dbReference type="ChEBI" id="CHEBI:30013"/>
        <dbReference type="ChEBI" id="CHEBI:30616"/>
        <dbReference type="ChEBI" id="CHEBI:61977"/>
        <dbReference type="ChEBI" id="CHEBI:456216"/>
        <dbReference type="EC" id="2.7.11.1"/>
    </reaction>
</comment>
<dbReference type="InterPro" id="IPR011009">
    <property type="entry name" value="Kinase-like_dom_sf"/>
</dbReference>
<feature type="compositionally biased region" description="Low complexity" evidence="14">
    <location>
        <begin position="479"/>
        <end position="498"/>
    </location>
</feature>
<feature type="compositionally biased region" description="Polar residues" evidence="14">
    <location>
        <begin position="683"/>
        <end position="726"/>
    </location>
</feature>
<comment type="subunit">
    <text evidence="13">Interacts with ABP1, which is required for proper actin patch localization.</text>
</comment>
<dbReference type="EMBL" id="LT598488">
    <property type="protein sequence ID" value="SCW01957.1"/>
    <property type="molecule type" value="Genomic_DNA"/>
</dbReference>
<evidence type="ECO:0000259" key="15">
    <source>
        <dbReference type="PROSITE" id="PS50011"/>
    </source>
</evidence>
<keyword evidence="8" id="KW-0418">Kinase</keyword>
<evidence type="ECO:0000256" key="10">
    <source>
        <dbReference type="ARBA" id="ARBA00023212"/>
    </source>
</evidence>
<comment type="subcellular location">
    <subcellularLocation>
        <location evidence="1">Cytoplasm</location>
        <location evidence="1">Cytoskeleton</location>
        <location evidence="1">Actin patch</location>
    </subcellularLocation>
</comment>
<dbReference type="Gene3D" id="1.10.510.10">
    <property type="entry name" value="Transferase(Phosphotransferase) domain 1"/>
    <property type="match status" value="1"/>
</dbReference>
<accession>A0A1G4MDJ7</accession>
<evidence type="ECO:0000256" key="14">
    <source>
        <dbReference type="SAM" id="MobiDB-lite"/>
    </source>
</evidence>
<feature type="region of interest" description="Disordered" evidence="14">
    <location>
        <begin position="626"/>
        <end position="778"/>
    </location>
</feature>
<evidence type="ECO:0000256" key="8">
    <source>
        <dbReference type="ARBA" id="ARBA00022777"/>
    </source>
</evidence>
<comment type="catalytic activity">
    <reaction evidence="12">
        <text>L-seryl-[protein] + ATP = O-phospho-L-seryl-[protein] + ADP + H(+)</text>
        <dbReference type="Rhea" id="RHEA:17989"/>
        <dbReference type="Rhea" id="RHEA-COMP:9863"/>
        <dbReference type="Rhea" id="RHEA-COMP:11604"/>
        <dbReference type="ChEBI" id="CHEBI:15378"/>
        <dbReference type="ChEBI" id="CHEBI:29999"/>
        <dbReference type="ChEBI" id="CHEBI:30616"/>
        <dbReference type="ChEBI" id="CHEBI:83421"/>
        <dbReference type="ChEBI" id="CHEBI:456216"/>
        <dbReference type="EC" id="2.7.11.1"/>
    </reaction>
</comment>
<keyword evidence="4" id="KW-0723">Serine/threonine-protein kinase</keyword>
<dbReference type="GO" id="GO:0007015">
    <property type="term" value="P:actin filament organization"/>
    <property type="evidence" value="ECO:0007669"/>
    <property type="project" value="TreeGrafter"/>
</dbReference>
<keyword evidence="7" id="KW-0547">Nucleotide-binding</keyword>
<name>A0A1G4MDJ7_LACFM</name>
<dbReference type="AlphaFoldDB" id="A0A1G4MDJ7"/>
<evidence type="ECO:0000256" key="6">
    <source>
        <dbReference type="ARBA" id="ARBA00022679"/>
    </source>
</evidence>
<evidence type="ECO:0000256" key="4">
    <source>
        <dbReference type="ARBA" id="ARBA00022527"/>
    </source>
</evidence>
<reference evidence="17" key="1">
    <citation type="submission" date="2016-03" db="EMBL/GenBank/DDBJ databases">
        <authorList>
            <person name="Devillers H."/>
        </authorList>
    </citation>
    <scope>NUCLEOTIDE SEQUENCE [LARGE SCALE GENOMIC DNA]</scope>
</reference>
<evidence type="ECO:0000256" key="2">
    <source>
        <dbReference type="ARBA" id="ARBA00012513"/>
    </source>
</evidence>
<dbReference type="PANTHER" id="PTHR22967:SF57">
    <property type="entry name" value="AUXILIN, ISOFORM A-RELATED"/>
    <property type="match status" value="1"/>
</dbReference>
<dbReference type="SMART" id="SM00220">
    <property type="entry name" value="S_TKc"/>
    <property type="match status" value="1"/>
</dbReference>
<protein>
    <recommendedName>
        <fullName evidence="2">non-specific serine/threonine protein kinase</fullName>
        <ecNumber evidence="2">2.7.11.1</ecNumber>
    </recommendedName>
</protein>
<feature type="compositionally biased region" description="Basic residues" evidence="14">
    <location>
        <begin position="738"/>
        <end position="753"/>
    </location>
</feature>
<dbReference type="GO" id="GO:0004674">
    <property type="term" value="F:protein serine/threonine kinase activity"/>
    <property type="evidence" value="ECO:0007669"/>
    <property type="project" value="UniProtKB-KW"/>
</dbReference>
<dbReference type="CDD" id="cd14037">
    <property type="entry name" value="STKc_NAK_like"/>
    <property type="match status" value="1"/>
</dbReference>
<dbReference type="GO" id="GO:0000147">
    <property type="term" value="P:actin cortical patch assembly"/>
    <property type="evidence" value="ECO:0007669"/>
    <property type="project" value="TreeGrafter"/>
</dbReference>
<dbReference type="PROSITE" id="PS00108">
    <property type="entry name" value="PROTEIN_KINASE_ST"/>
    <property type="match status" value="1"/>
</dbReference>
<keyword evidence="5" id="KW-0597">Phosphoprotein</keyword>
<keyword evidence="10" id="KW-0206">Cytoskeleton</keyword>
<dbReference type="EC" id="2.7.11.1" evidence="2"/>
<feature type="compositionally biased region" description="Polar residues" evidence="14">
    <location>
        <begin position="646"/>
        <end position="661"/>
    </location>
</feature>
<organism evidence="16 17">
    <name type="scientific">Lachancea fermentati</name>
    <name type="common">Zygosaccharomyces fermentati</name>
    <dbReference type="NCBI Taxonomy" id="4955"/>
    <lineage>
        <taxon>Eukaryota</taxon>
        <taxon>Fungi</taxon>
        <taxon>Dikarya</taxon>
        <taxon>Ascomycota</taxon>
        <taxon>Saccharomycotina</taxon>
        <taxon>Saccharomycetes</taxon>
        <taxon>Saccharomycetales</taxon>
        <taxon>Saccharomycetaceae</taxon>
        <taxon>Lachancea</taxon>
    </lineage>
</organism>
<dbReference type="GO" id="GO:0030479">
    <property type="term" value="C:actin cortical patch"/>
    <property type="evidence" value="ECO:0007669"/>
    <property type="project" value="UniProtKB-SubCell"/>
</dbReference>
<dbReference type="STRING" id="4955.A0A1G4MDJ7"/>
<dbReference type="InterPro" id="IPR008271">
    <property type="entry name" value="Ser/Thr_kinase_AS"/>
</dbReference>
<sequence>MSPPLPDVYAPGTRITVGSHQARVVKYLTSGGFAHIYSAEISPPDPSCPSNVACLKRVLVPDKASLNTLRAEVDAMKLLRNNRYVVSYIDSHAAKSPFQNGTYEVFLLMEYCAGGGLIDFMNTRLQDRLKEFEVLKIMSEISQGIAAMHALQPPLVHRDIKIENVLISKEGEFKVCDFGSVCGVIRPPKNQEEFTYVQHDIMKNTTAQYRSPEMIDLYRGQSINEKSDIWALGVLLYKLCYYTTPFEKGGEIAILHSRYQFPAYPQYSDRLKNLIGVMLREDPAQRPNICQVLEEVSRIQGVQCPLRNFYLVRAMQQQNSDLHPSVSQSQLPMTLAHPMIPSVDIHGGQAPLRPAKSFNSDGVLTARQPVIIPQGIQTMNSNVSTDPFLNLDKTKLLTPNIPKLPAGPELSYNNHIVKSQTFPSMAAGAFLRRSASPVLAGRGDISKIVTANQTSASPSTLYVDSGTQTYDETEKLSRSVSRPLSNRSISSASSGGSIEVQGTGGSIRRRLSHKLKKIITGERRSSSPIKSRQNTGDSVRSTFTSLRRGLSGSNFTSDTSNKRNSMDITGGMVGSNSYKFRVSSSDSIEEEVSLQRASRERHKRSESTTSIVSDFETYERDNGTEVEDYYRSHSPIKMSSNKDSKSSIQKRVQDLLQNSNESPKKKSGQSYSKKFGGKDNGIERQTTNETLVSKGDYSNLSTPKVLSPAKRQSSVLVTPMKSQQSASKKKPVPPPKPAHLRPKKPPKPSHLKSGKFSTPKKEALASPESVISVDVDDLEEDFRRRFPSAL</sequence>
<keyword evidence="6" id="KW-0808">Transferase</keyword>
<evidence type="ECO:0000256" key="13">
    <source>
        <dbReference type="ARBA" id="ARBA00065090"/>
    </source>
</evidence>
<dbReference type="SUPFAM" id="SSF56112">
    <property type="entry name" value="Protein kinase-like (PK-like)"/>
    <property type="match status" value="1"/>
</dbReference>
<gene>
    <name evidence="16" type="ORF">LAFE_0E10990G</name>
</gene>
<evidence type="ECO:0000256" key="1">
    <source>
        <dbReference type="ARBA" id="ARBA00004134"/>
    </source>
</evidence>
<proteinExistence type="predicted"/>
<evidence type="ECO:0000256" key="9">
    <source>
        <dbReference type="ARBA" id="ARBA00022840"/>
    </source>
</evidence>
<keyword evidence="9" id="KW-0067">ATP-binding</keyword>
<dbReference type="FunFam" id="1.10.510.10:FF:000441">
    <property type="entry name" value="Serine/threonine protein kinase"/>
    <property type="match status" value="1"/>
</dbReference>
<feature type="domain" description="Protein kinase" evidence="15">
    <location>
        <begin position="22"/>
        <end position="299"/>
    </location>
</feature>
<dbReference type="GO" id="GO:2000369">
    <property type="term" value="P:regulation of clathrin-dependent endocytosis"/>
    <property type="evidence" value="ECO:0007669"/>
    <property type="project" value="UniProtKB-ARBA"/>
</dbReference>
<dbReference type="PROSITE" id="PS50011">
    <property type="entry name" value="PROTEIN_KINASE_DOM"/>
    <property type="match status" value="1"/>
</dbReference>
<dbReference type="Proteomes" id="UP000190831">
    <property type="component" value="Chromosome E"/>
</dbReference>
<keyword evidence="3" id="KW-0963">Cytoplasm</keyword>
<evidence type="ECO:0000256" key="3">
    <source>
        <dbReference type="ARBA" id="ARBA00022490"/>
    </source>
</evidence>
<dbReference type="InterPro" id="IPR000719">
    <property type="entry name" value="Prot_kinase_dom"/>
</dbReference>
<evidence type="ECO:0000313" key="16">
    <source>
        <dbReference type="EMBL" id="SCW01957.1"/>
    </source>
</evidence>
<keyword evidence="17" id="KW-1185">Reference proteome</keyword>
<evidence type="ECO:0000256" key="11">
    <source>
        <dbReference type="ARBA" id="ARBA00047899"/>
    </source>
</evidence>